<dbReference type="InterPro" id="IPR000182">
    <property type="entry name" value="GNAT_dom"/>
</dbReference>
<dbReference type="InterPro" id="IPR051531">
    <property type="entry name" value="N-acetyltransferase"/>
</dbReference>
<evidence type="ECO:0000313" key="3">
    <source>
        <dbReference type="Proteomes" id="UP000267049"/>
    </source>
</evidence>
<comment type="caution">
    <text evidence="2">The sequence shown here is derived from an EMBL/GenBank/DDBJ whole genome shotgun (WGS) entry which is preliminary data.</text>
</comment>
<dbReference type="InterPro" id="IPR016181">
    <property type="entry name" value="Acyl_CoA_acyltransferase"/>
</dbReference>
<sequence length="174" mass="19099">MTTDRLVLRPPVESDLQRLFDIYGDARTNTHNPAGPFANIDTARTVLTGWMAHWQQHGFGKWAISAADDPSHVIGFGGIDHRRYIDEDKINLGYRFGVEAWGKGYATELGRASLALAFDALGLPDVFGIVRPANTASIRVLEKVGMHWVGAVDDVPGAEPSRLYRAENGGAQKR</sequence>
<feature type="domain" description="N-acetyltransferase" evidence="1">
    <location>
        <begin position="6"/>
        <end position="166"/>
    </location>
</feature>
<dbReference type="PANTHER" id="PTHR43792">
    <property type="entry name" value="GNAT FAMILY, PUTATIVE (AFU_ORTHOLOGUE AFUA_3G00765)-RELATED-RELATED"/>
    <property type="match status" value="1"/>
</dbReference>
<keyword evidence="2" id="KW-0808">Transferase</keyword>
<dbReference type="GO" id="GO:0016747">
    <property type="term" value="F:acyltransferase activity, transferring groups other than amino-acyl groups"/>
    <property type="evidence" value="ECO:0007669"/>
    <property type="project" value="InterPro"/>
</dbReference>
<protein>
    <submittedName>
        <fullName evidence="2">N-acetyltransferase</fullName>
    </submittedName>
</protein>
<evidence type="ECO:0000313" key="2">
    <source>
        <dbReference type="EMBL" id="RNF83245.1"/>
    </source>
</evidence>
<dbReference type="Pfam" id="PF13302">
    <property type="entry name" value="Acetyltransf_3"/>
    <property type="match status" value="1"/>
</dbReference>
<dbReference type="PANTHER" id="PTHR43792:SF1">
    <property type="entry name" value="N-ACETYLTRANSFERASE DOMAIN-CONTAINING PROTEIN"/>
    <property type="match status" value="1"/>
</dbReference>
<dbReference type="PROSITE" id="PS51186">
    <property type="entry name" value="GNAT"/>
    <property type="match status" value="1"/>
</dbReference>
<dbReference type="Gene3D" id="3.40.630.30">
    <property type="match status" value="1"/>
</dbReference>
<accession>A0A3M8SRA4</accession>
<dbReference type="SUPFAM" id="SSF55729">
    <property type="entry name" value="Acyl-CoA N-acyltransferases (Nat)"/>
    <property type="match status" value="1"/>
</dbReference>
<reference evidence="2 3" key="1">
    <citation type="submission" date="2018-11" db="EMBL/GenBank/DDBJ databases">
        <title>Lysobacter cryohumiis sp. nov., isolated from soil in the Tianshan Mountains, Xinjiang, China.</title>
        <authorList>
            <person name="Luo Y."/>
            <person name="Sheng H."/>
        </authorList>
    </citation>
    <scope>NUCLEOTIDE SEQUENCE [LARGE SCALE GENOMIC DNA]</scope>
    <source>
        <strain evidence="2 3">ZS60</strain>
    </source>
</reference>
<dbReference type="Proteomes" id="UP000267049">
    <property type="component" value="Unassembled WGS sequence"/>
</dbReference>
<dbReference type="AlphaFoldDB" id="A0A3M8SRA4"/>
<evidence type="ECO:0000259" key="1">
    <source>
        <dbReference type="PROSITE" id="PS51186"/>
    </source>
</evidence>
<dbReference type="EMBL" id="RIBS01000005">
    <property type="protein sequence ID" value="RNF83245.1"/>
    <property type="molecule type" value="Genomic_DNA"/>
</dbReference>
<dbReference type="OrthoDB" id="9798081at2"/>
<name>A0A3M8SRA4_9GAMM</name>
<dbReference type="RefSeq" id="WP_123088376.1">
    <property type="nucleotide sequence ID" value="NZ_RIBS01000005.1"/>
</dbReference>
<proteinExistence type="predicted"/>
<organism evidence="2 3">
    <name type="scientific">Montanilutibacter psychrotolerans</name>
    <dbReference type="NCBI Taxonomy" id="1327343"/>
    <lineage>
        <taxon>Bacteria</taxon>
        <taxon>Pseudomonadati</taxon>
        <taxon>Pseudomonadota</taxon>
        <taxon>Gammaproteobacteria</taxon>
        <taxon>Lysobacterales</taxon>
        <taxon>Lysobacteraceae</taxon>
        <taxon>Montanilutibacter</taxon>
    </lineage>
</organism>
<keyword evidence="3" id="KW-1185">Reference proteome</keyword>
<gene>
    <name evidence="2" type="ORF">EER27_12180</name>
</gene>